<name>A0A139A384_GONPJ</name>
<evidence type="ECO:0000313" key="2">
    <source>
        <dbReference type="Proteomes" id="UP000070544"/>
    </source>
</evidence>
<gene>
    <name evidence="1" type="ORF">M427DRAFT_440251</name>
</gene>
<proteinExistence type="predicted"/>
<organism evidence="1 2">
    <name type="scientific">Gonapodya prolifera (strain JEL478)</name>
    <name type="common">Monoblepharis prolifera</name>
    <dbReference type="NCBI Taxonomy" id="1344416"/>
    <lineage>
        <taxon>Eukaryota</taxon>
        <taxon>Fungi</taxon>
        <taxon>Fungi incertae sedis</taxon>
        <taxon>Chytridiomycota</taxon>
        <taxon>Chytridiomycota incertae sedis</taxon>
        <taxon>Monoblepharidomycetes</taxon>
        <taxon>Monoblepharidales</taxon>
        <taxon>Gonapodyaceae</taxon>
        <taxon>Gonapodya</taxon>
    </lineage>
</organism>
<dbReference type="AlphaFoldDB" id="A0A139A384"/>
<dbReference type="Proteomes" id="UP000070544">
    <property type="component" value="Unassembled WGS sequence"/>
</dbReference>
<accession>A0A139A384</accession>
<evidence type="ECO:0000313" key="1">
    <source>
        <dbReference type="EMBL" id="KXS11252.1"/>
    </source>
</evidence>
<keyword evidence="2" id="KW-1185">Reference proteome</keyword>
<reference evidence="1 2" key="1">
    <citation type="journal article" date="2015" name="Genome Biol. Evol.">
        <title>Phylogenomic analyses indicate that early fungi evolved digesting cell walls of algal ancestors of land plants.</title>
        <authorList>
            <person name="Chang Y."/>
            <person name="Wang S."/>
            <person name="Sekimoto S."/>
            <person name="Aerts A.L."/>
            <person name="Choi C."/>
            <person name="Clum A."/>
            <person name="LaButti K.M."/>
            <person name="Lindquist E.A."/>
            <person name="Yee Ngan C."/>
            <person name="Ohm R.A."/>
            <person name="Salamov A.A."/>
            <person name="Grigoriev I.V."/>
            <person name="Spatafora J.W."/>
            <person name="Berbee M.L."/>
        </authorList>
    </citation>
    <scope>NUCLEOTIDE SEQUENCE [LARGE SCALE GENOMIC DNA]</scope>
    <source>
        <strain evidence="1 2">JEL478</strain>
    </source>
</reference>
<dbReference type="EMBL" id="KQ965804">
    <property type="protein sequence ID" value="KXS11252.1"/>
    <property type="molecule type" value="Genomic_DNA"/>
</dbReference>
<sequence>MASGMIPVRLLEPRRSSLTVCLKRVSGRGPVRRLLACCVNLQLLWEAAIGRLDTPGQIHDLNFLQWCKSSPWDTSIEIVAAKLHNLYAWKTCYEPWGDFPLQFIPPQAKDGQIGCIGDIPLGIWQLPGKTTSKPVA</sequence>
<protein>
    <submittedName>
        <fullName evidence="1">Uncharacterized protein</fullName>
    </submittedName>
</protein>